<dbReference type="InterPro" id="IPR011527">
    <property type="entry name" value="ABC1_TM_dom"/>
</dbReference>
<dbReference type="EMBL" id="CP003547">
    <property type="protein sequence ID" value="AFP85332.1"/>
    <property type="molecule type" value="Genomic_DNA"/>
</dbReference>
<dbReference type="PROSITE" id="PS50893">
    <property type="entry name" value="ABC_TRANSPORTER_2"/>
    <property type="match status" value="1"/>
</dbReference>
<reference evidence="13 14" key="1">
    <citation type="journal article" date="2012" name="Mol. Biol. Evol.">
        <title>Genome reduction and co-evolution between the primary and secondary bacterial symbionts of psyllids.</title>
        <authorList>
            <person name="Sloan D.B."/>
            <person name="Moran N.A."/>
        </authorList>
    </citation>
    <scope>NUCLEOTIDE SEQUENCE [LARGE SCALE GENOMIC DNA]</scope>
    <source>
        <strain evidence="13">Hcub_S</strain>
    </source>
</reference>
<sequence precursor="true">MARKTLRMNKNRQHTLLCWLRLQSKQTQGYLHLSLLLGLISATMIIGQAWMLAGLLQSFIIDKIPRIILIRNFFFLALFFILRALINYAREQVGFIAGALLRRHIRVQLLDRLARLGPAWIHNQPSGSWSCMLLEQVEDMQEFYARYLPQLSLAVMIPLMMLIVTFFMNWVAGIILFLTAPLIPIFMALVGMGAAEANRRNFLALSRLSGYFLDRLRGLNTLRLFFRAEVEMQELARATDLFRQRTMEVLQIAFLSSGVLEFFSSISIALVAVYFGFSYLGEFNFGTYGSAVTLFSGFLILILAPEFFQPLRDLGMFYHAKARALGAAESLVSFLENNEDQFQGIGKEVLNPGLVSLVANNLCILSPDGSILVGPLNFSVSAGQRVAIVGISGSGKSSIFRVLLGFLPYSGSILINGKELRTLELNLWRKRLSWISQNPILPASTLRENILLGAPQANHAQLMKVVNVTYIKEFLSVLSDGLDTKIGEDAKLLSVGQVQRVALARALIRTPDLLLLDEPTASLDALSEKLIMRALDPAMRRQTTLFITHQLQVITDFDLIWVMDDGKIVQQGTYKELSSREGPLAAFISS</sequence>
<evidence type="ECO:0000256" key="5">
    <source>
        <dbReference type="ARBA" id="ARBA00022692"/>
    </source>
</evidence>
<name>J3TG43_9ENTR</name>
<dbReference type="GO" id="GO:0005886">
    <property type="term" value="C:plasma membrane"/>
    <property type="evidence" value="ECO:0007669"/>
    <property type="project" value="UniProtKB-SubCell"/>
</dbReference>
<keyword evidence="9 10" id="KW-0472">Membrane</keyword>
<feature type="transmembrane region" description="Helical" evidence="10">
    <location>
        <begin position="30"/>
        <end position="52"/>
    </location>
</feature>
<evidence type="ECO:0000256" key="6">
    <source>
        <dbReference type="ARBA" id="ARBA00022741"/>
    </source>
</evidence>
<dbReference type="GO" id="GO:0016887">
    <property type="term" value="F:ATP hydrolysis activity"/>
    <property type="evidence" value="ECO:0007669"/>
    <property type="project" value="InterPro"/>
</dbReference>
<organism evidence="13 14">
    <name type="scientific">secondary endosymbiont of Heteropsylla cubana</name>
    <dbReference type="NCBI Taxonomy" id="134287"/>
    <lineage>
        <taxon>Bacteria</taxon>
        <taxon>Pseudomonadati</taxon>
        <taxon>Pseudomonadota</taxon>
        <taxon>Gammaproteobacteria</taxon>
        <taxon>Enterobacterales</taxon>
        <taxon>Enterobacteriaceae</taxon>
        <taxon>aphid secondary symbionts</taxon>
    </lineage>
</organism>
<feature type="domain" description="ABC transporter" evidence="11">
    <location>
        <begin position="357"/>
        <end position="590"/>
    </location>
</feature>
<feature type="transmembrane region" description="Helical" evidence="10">
    <location>
        <begin position="64"/>
        <end position="86"/>
    </location>
</feature>
<evidence type="ECO:0000313" key="14">
    <source>
        <dbReference type="Proteomes" id="UP000003937"/>
    </source>
</evidence>
<keyword evidence="8 10" id="KW-1133">Transmembrane helix</keyword>
<evidence type="ECO:0000256" key="7">
    <source>
        <dbReference type="ARBA" id="ARBA00022840"/>
    </source>
</evidence>
<keyword evidence="6" id="KW-0547">Nucleotide-binding</keyword>
<dbReference type="InterPro" id="IPR003593">
    <property type="entry name" value="AAA+_ATPase"/>
</dbReference>
<dbReference type="PANTHER" id="PTHR24221:SF261">
    <property type="entry name" value="GLUTATHIONE_L-CYSTEINE TRANSPORT SYSTEM ATP-BINDING_PERMEASE PROTEIN CYDD"/>
    <property type="match status" value="1"/>
</dbReference>
<dbReference type="PROSITE" id="PS50929">
    <property type="entry name" value="ABC_TM1F"/>
    <property type="match status" value="1"/>
</dbReference>
<dbReference type="SUPFAM" id="SSF90123">
    <property type="entry name" value="ABC transporter transmembrane region"/>
    <property type="match status" value="1"/>
</dbReference>
<dbReference type="InterPro" id="IPR036640">
    <property type="entry name" value="ABC1_TM_sf"/>
</dbReference>
<evidence type="ECO:0000259" key="12">
    <source>
        <dbReference type="PROSITE" id="PS50929"/>
    </source>
</evidence>
<keyword evidence="3" id="KW-1003">Cell membrane</keyword>
<dbReference type="NCBIfam" id="TIGR02857">
    <property type="entry name" value="CydD"/>
    <property type="match status" value="1"/>
</dbReference>
<dbReference type="NCBIfam" id="NF008379">
    <property type="entry name" value="PRK11174.1"/>
    <property type="match status" value="1"/>
</dbReference>
<evidence type="ECO:0000313" key="13">
    <source>
        <dbReference type="EMBL" id="AFP85332.1"/>
    </source>
</evidence>
<dbReference type="InterPro" id="IPR039421">
    <property type="entry name" value="Type_1_exporter"/>
</dbReference>
<feature type="transmembrane region" description="Helical" evidence="10">
    <location>
        <begin position="252"/>
        <end position="275"/>
    </location>
</feature>
<dbReference type="InterPro" id="IPR003439">
    <property type="entry name" value="ABC_transporter-like_ATP-bd"/>
</dbReference>
<evidence type="ECO:0000259" key="11">
    <source>
        <dbReference type="PROSITE" id="PS50893"/>
    </source>
</evidence>
<accession>J3TG43</accession>
<dbReference type="Proteomes" id="UP000003937">
    <property type="component" value="Chromosome"/>
</dbReference>
<keyword evidence="14" id="KW-1185">Reference proteome</keyword>
<feature type="transmembrane region" description="Helical" evidence="10">
    <location>
        <begin position="287"/>
        <end position="308"/>
    </location>
</feature>
<feature type="transmembrane region" description="Helical" evidence="10">
    <location>
        <begin position="147"/>
        <end position="168"/>
    </location>
</feature>
<dbReference type="STRING" id="134287.A35E_00005"/>
<evidence type="ECO:0000256" key="8">
    <source>
        <dbReference type="ARBA" id="ARBA00022989"/>
    </source>
</evidence>
<dbReference type="GO" id="GO:0140359">
    <property type="term" value="F:ABC-type transporter activity"/>
    <property type="evidence" value="ECO:0007669"/>
    <property type="project" value="InterPro"/>
</dbReference>
<dbReference type="FunFam" id="1.20.1560.10:FF:000039">
    <property type="entry name" value="Cysteine/glutathione ABC transporter permease/ATP-binding protein CydD"/>
    <property type="match status" value="1"/>
</dbReference>
<dbReference type="GO" id="GO:0034040">
    <property type="term" value="F:ATPase-coupled lipid transmembrane transporter activity"/>
    <property type="evidence" value="ECO:0007669"/>
    <property type="project" value="TreeGrafter"/>
</dbReference>
<comment type="subcellular location">
    <subcellularLocation>
        <location evidence="1">Cell inner membrane</location>
        <topology evidence="1">Multi-pass membrane protein</topology>
    </subcellularLocation>
</comment>
<dbReference type="Gene3D" id="1.20.1560.10">
    <property type="entry name" value="ABC transporter type 1, transmembrane domain"/>
    <property type="match status" value="1"/>
</dbReference>
<dbReference type="CDD" id="cd18584">
    <property type="entry name" value="ABC_6TM_AarD_CydD"/>
    <property type="match status" value="1"/>
</dbReference>
<dbReference type="GO" id="GO:0042883">
    <property type="term" value="P:cysteine transport"/>
    <property type="evidence" value="ECO:0007669"/>
    <property type="project" value="InterPro"/>
</dbReference>
<evidence type="ECO:0000256" key="2">
    <source>
        <dbReference type="ARBA" id="ARBA00022448"/>
    </source>
</evidence>
<dbReference type="Pfam" id="PF00664">
    <property type="entry name" value="ABC_membrane"/>
    <property type="match status" value="1"/>
</dbReference>
<dbReference type="InterPro" id="IPR027417">
    <property type="entry name" value="P-loop_NTPase"/>
</dbReference>
<evidence type="ECO:0000256" key="3">
    <source>
        <dbReference type="ARBA" id="ARBA00022475"/>
    </source>
</evidence>
<feature type="domain" description="ABC transmembrane type-1" evidence="12">
    <location>
        <begin position="33"/>
        <end position="323"/>
    </location>
</feature>
<dbReference type="Pfam" id="PF00005">
    <property type="entry name" value="ABC_tran"/>
    <property type="match status" value="1"/>
</dbReference>
<proteinExistence type="predicted"/>
<keyword evidence="4" id="KW-0997">Cell inner membrane</keyword>
<dbReference type="KEGG" id="sehc:A35E_00005"/>
<dbReference type="SUPFAM" id="SSF52540">
    <property type="entry name" value="P-loop containing nucleoside triphosphate hydrolases"/>
    <property type="match status" value="1"/>
</dbReference>
<feature type="transmembrane region" description="Helical" evidence="10">
    <location>
        <begin position="174"/>
        <end position="195"/>
    </location>
</feature>
<dbReference type="InterPro" id="IPR014216">
    <property type="entry name" value="ABC_transptr_CydD"/>
</dbReference>
<evidence type="ECO:0000256" key="1">
    <source>
        <dbReference type="ARBA" id="ARBA00004429"/>
    </source>
</evidence>
<evidence type="ECO:0000256" key="4">
    <source>
        <dbReference type="ARBA" id="ARBA00022519"/>
    </source>
</evidence>
<dbReference type="PANTHER" id="PTHR24221">
    <property type="entry name" value="ATP-BINDING CASSETTE SUB-FAMILY B"/>
    <property type="match status" value="1"/>
</dbReference>
<keyword evidence="5 10" id="KW-0812">Transmembrane</keyword>
<dbReference type="GO" id="GO:0005524">
    <property type="term" value="F:ATP binding"/>
    <property type="evidence" value="ECO:0007669"/>
    <property type="project" value="UniProtKB-KW"/>
</dbReference>
<dbReference type="SMART" id="SM00382">
    <property type="entry name" value="AAA"/>
    <property type="match status" value="1"/>
</dbReference>
<evidence type="ECO:0000256" key="10">
    <source>
        <dbReference type="SAM" id="Phobius"/>
    </source>
</evidence>
<keyword evidence="2" id="KW-0813">Transport</keyword>
<protein>
    <submittedName>
        <fullName evidence="13">Cysteine export CydDC family ABC transporter permease subunit/ATP-binding protein CydD</fullName>
    </submittedName>
</protein>
<dbReference type="PATRIC" id="fig|134287.3.peg.5"/>
<dbReference type="AlphaFoldDB" id="J3TG43"/>
<dbReference type="HOGENOM" id="CLU_000604_84_9_6"/>
<gene>
    <name evidence="13" type="ORF">A35E_00005</name>
</gene>
<keyword evidence="7 13" id="KW-0067">ATP-binding</keyword>
<evidence type="ECO:0000256" key="9">
    <source>
        <dbReference type="ARBA" id="ARBA00023136"/>
    </source>
</evidence>
<dbReference type="Gene3D" id="3.40.50.300">
    <property type="entry name" value="P-loop containing nucleotide triphosphate hydrolases"/>
    <property type="match status" value="1"/>
</dbReference>